<dbReference type="Proteomes" id="UP000005436">
    <property type="component" value="Chromosome"/>
</dbReference>
<dbReference type="PANTHER" id="PTHR30069:SF57">
    <property type="entry name" value="TONB-DEPENDENT RECEPTOR"/>
    <property type="match status" value="1"/>
</dbReference>
<evidence type="ECO:0000256" key="1">
    <source>
        <dbReference type="ARBA" id="ARBA00004571"/>
    </source>
</evidence>
<dbReference type="InterPro" id="IPR008969">
    <property type="entry name" value="CarboxyPept-like_regulatory"/>
</dbReference>
<evidence type="ECO:0000256" key="4">
    <source>
        <dbReference type="ARBA" id="ARBA00022692"/>
    </source>
</evidence>
<accession>G8ULR4</accession>
<dbReference type="Gene3D" id="2.40.170.20">
    <property type="entry name" value="TonB-dependent receptor, beta-barrel domain"/>
    <property type="match status" value="1"/>
</dbReference>
<sequence>MKGCASSQQKQIMKSFYRILFALFLLPSMMLADGTNDSPEQIKRGTDANITGHVQDATTKEHLPYINIQVKGTTIGVTTDATGHYMLKDLPVGDLTLEVSFIGYKKVTKKVTTKANTLLEVNFLLEEEALAIDEVVVSATRSETMRREAPALVNVLDMKLFERTQSTDISQGLKFQPGVRVETNCQNCGFSQVRINGMDGPYSQILIDSRPVFSALAGVYGLEQIPANMIERVEVVRGGGSALFGSSAIAGTINIITREPLNNSASISHQTRALGGLNTFENTTNFNGAIVSDNHKLGITMFGQTRHRSGYDHDGDGYTETPVLDGRTLGFRAYVKPSNYSKLTAEYHNTHEFRRGGDLLKEEPHNAHVAEQLEHTNNTGSLNYSLFSPNGRHRFNAYASFMKVDRKSYYGGGDKTANEIMAEGKKNIEKAKDQFIENLKKATPGISDEKIEEELAANFFPKINNGLSNEDMLELNKRMASYGRTGGLTHMFGAQYAYEMPQLLFMPATLTAGLEYTHDKLDDVSGYREAPLMQKVNTRSAFLQNEWKNNHWSILLGARLDKHSLVKDMIFSPRVNLRYNPSQAFSFRLSYSKGFRAPQIFDEDLHVDNAGGDLILSQNAPGLKEETSHSFSGSIDWYHRMGAWQLNLLAEGFYTSLVDAFSFNQKDTVVKGMKQILKIRKNSEGAKVYGLNFEGKIAYLNTWQLQAGLTAQKSLWNKEQQWHEDDTYKTRRMYRTPNLYAYFVSTVNFTRDFTLSISGNYTGNMLTGHEIPTEDDGSLTLFNGKPSATIHPDRMQHGKGQTATTYGPRTFQTPSFFEMGCRLAYNFPIYNVYTMQIYAGIQNMFNAFQDDFDKGPARDSAYIYGPGMPRSFFAGVKISL</sequence>
<evidence type="ECO:0000256" key="2">
    <source>
        <dbReference type="ARBA" id="ARBA00022448"/>
    </source>
</evidence>
<evidence type="ECO:0000259" key="12">
    <source>
        <dbReference type="Pfam" id="PF07715"/>
    </source>
</evidence>
<evidence type="ECO:0000256" key="3">
    <source>
        <dbReference type="ARBA" id="ARBA00022452"/>
    </source>
</evidence>
<feature type="chain" id="PRO_5003517203" evidence="10">
    <location>
        <begin position="33"/>
        <end position="880"/>
    </location>
</feature>
<dbReference type="SUPFAM" id="SSF56935">
    <property type="entry name" value="Porins"/>
    <property type="match status" value="1"/>
</dbReference>
<feature type="domain" description="TonB-dependent receptor plug" evidence="12">
    <location>
        <begin position="147"/>
        <end position="252"/>
    </location>
</feature>
<dbReference type="InterPro" id="IPR036942">
    <property type="entry name" value="Beta-barrel_TonB_sf"/>
</dbReference>
<dbReference type="InterPro" id="IPR039426">
    <property type="entry name" value="TonB-dep_rcpt-like"/>
</dbReference>
<feature type="domain" description="TonB-dependent receptor-like beta-barrel" evidence="11">
    <location>
        <begin position="308"/>
        <end position="843"/>
    </location>
</feature>
<dbReference type="Gene3D" id="2.60.40.1120">
    <property type="entry name" value="Carboxypeptidase-like, regulatory domain"/>
    <property type="match status" value="1"/>
</dbReference>
<protein>
    <submittedName>
        <fullName evidence="13">TonB-dependent receptor</fullName>
    </submittedName>
</protein>
<dbReference type="GO" id="GO:0015344">
    <property type="term" value="F:siderophore uptake transmembrane transporter activity"/>
    <property type="evidence" value="ECO:0007669"/>
    <property type="project" value="TreeGrafter"/>
</dbReference>
<comment type="subcellular location">
    <subcellularLocation>
        <location evidence="1 8">Cell outer membrane</location>
        <topology evidence="1 8">Multi-pass membrane protein</topology>
    </subcellularLocation>
</comment>
<keyword evidence="7 8" id="KW-0998">Cell outer membrane</keyword>
<dbReference type="AlphaFoldDB" id="G8ULR4"/>
<dbReference type="HOGENOM" id="CLU_012669_1_0_10"/>
<keyword evidence="10" id="KW-0732">Signal</keyword>
<dbReference type="PANTHER" id="PTHR30069">
    <property type="entry name" value="TONB-DEPENDENT OUTER MEMBRANE RECEPTOR"/>
    <property type="match status" value="1"/>
</dbReference>
<evidence type="ECO:0000313" key="14">
    <source>
        <dbReference type="Proteomes" id="UP000005436"/>
    </source>
</evidence>
<keyword evidence="4 8" id="KW-0812">Transmembrane</keyword>
<dbReference type="KEGG" id="tfo:BFO_2621"/>
<reference evidence="14" key="1">
    <citation type="submission" date="2011-12" db="EMBL/GenBank/DDBJ databases">
        <title>Complete sequence of Tannerella forsythia ATCC 43037.</title>
        <authorList>
            <person name="Dewhirst F."/>
            <person name="Tanner A."/>
            <person name="Izard J."/>
            <person name="Brinkac L."/>
            <person name="Durkin A.S."/>
            <person name="Hostetler J."/>
            <person name="Shetty J."/>
            <person name="Torralba M."/>
            <person name="Gill S."/>
            <person name="Nelson K."/>
        </authorList>
    </citation>
    <scope>NUCLEOTIDE SEQUENCE [LARGE SCALE GENOMIC DNA]</scope>
    <source>
        <strain evidence="14">ATCC 43037 / JCM 10827 / CCUG 33226 / KCTC 5666 / FDC 338</strain>
    </source>
</reference>
<keyword evidence="14" id="KW-1185">Reference proteome</keyword>
<dbReference type="Gene3D" id="2.170.130.10">
    <property type="entry name" value="TonB-dependent receptor, plug domain"/>
    <property type="match status" value="1"/>
</dbReference>
<dbReference type="InterPro" id="IPR000531">
    <property type="entry name" value="Beta-barrel_TonB"/>
</dbReference>
<dbReference type="EMBL" id="CP003191">
    <property type="protein sequence ID" value="AEW19822.1"/>
    <property type="molecule type" value="Genomic_DNA"/>
</dbReference>
<dbReference type="PATRIC" id="fig|203275.8.peg.2238"/>
<dbReference type="GO" id="GO:0009279">
    <property type="term" value="C:cell outer membrane"/>
    <property type="evidence" value="ECO:0007669"/>
    <property type="project" value="UniProtKB-SubCell"/>
</dbReference>
<keyword evidence="2 8" id="KW-0813">Transport</keyword>
<dbReference type="InterPro" id="IPR037066">
    <property type="entry name" value="Plug_dom_sf"/>
</dbReference>
<proteinExistence type="inferred from homology"/>
<dbReference type="InterPro" id="IPR012910">
    <property type="entry name" value="Plug_dom"/>
</dbReference>
<keyword evidence="5 9" id="KW-0798">TonB box</keyword>
<dbReference type="PROSITE" id="PS52016">
    <property type="entry name" value="TONB_DEPENDENT_REC_3"/>
    <property type="match status" value="1"/>
</dbReference>
<evidence type="ECO:0000256" key="6">
    <source>
        <dbReference type="ARBA" id="ARBA00023136"/>
    </source>
</evidence>
<evidence type="ECO:0000313" key="13">
    <source>
        <dbReference type="EMBL" id="AEW19822.1"/>
    </source>
</evidence>
<gene>
    <name evidence="13" type="ordered locus">BFO_2621</name>
</gene>
<dbReference type="GO" id="GO:0044718">
    <property type="term" value="P:siderophore transmembrane transport"/>
    <property type="evidence" value="ECO:0007669"/>
    <property type="project" value="TreeGrafter"/>
</dbReference>
<organism evidence="13 14">
    <name type="scientific">Tannerella forsythia (strain ATCC 43037 / JCM 10827 / CCUG 21028 A / KCTC 5666 / FDC 338)</name>
    <name type="common">Bacteroides forsythus</name>
    <dbReference type="NCBI Taxonomy" id="203275"/>
    <lineage>
        <taxon>Bacteria</taxon>
        <taxon>Pseudomonadati</taxon>
        <taxon>Bacteroidota</taxon>
        <taxon>Bacteroidia</taxon>
        <taxon>Bacteroidales</taxon>
        <taxon>Tannerellaceae</taxon>
        <taxon>Tannerella</taxon>
    </lineage>
</organism>
<dbReference type="Pfam" id="PF07715">
    <property type="entry name" value="Plug"/>
    <property type="match status" value="1"/>
</dbReference>
<name>G8ULR4_TANFA</name>
<feature type="signal peptide" evidence="10">
    <location>
        <begin position="1"/>
        <end position="32"/>
    </location>
</feature>
<evidence type="ECO:0000256" key="10">
    <source>
        <dbReference type="SAM" id="SignalP"/>
    </source>
</evidence>
<comment type="similarity">
    <text evidence="8 9">Belongs to the TonB-dependent receptor family.</text>
</comment>
<dbReference type="Pfam" id="PF00593">
    <property type="entry name" value="TonB_dep_Rec_b-barrel"/>
    <property type="match status" value="1"/>
</dbReference>
<keyword evidence="13" id="KW-0675">Receptor</keyword>
<evidence type="ECO:0000256" key="8">
    <source>
        <dbReference type="PROSITE-ProRule" id="PRU01360"/>
    </source>
</evidence>
<evidence type="ECO:0000256" key="9">
    <source>
        <dbReference type="RuleBase" id="RU003357"/>
    </source>
</evidence>
<evidence type="ECO:0000256" key="5">
    <source>
        <dbReference type="ARBA" id="ARBA00023077"/>
    </source>
</evidence>
<evidence type="ECO:0000256" key="7">
    <source>
        <dbReference type="ARBA" id="ARBA00023237"/>
    </source>
</evidence>
<keyword evidence="3 8" id="KW-1134">Transmembrane beta strand</keyword>
<dbReference type="Pfam" id="PF13715">
    <property type="entry name" value="CarbopepD_reg_2"/>
    <property type="match status" value="1"/>
</dbReference>
<dbReference type="STRING" id="203275.BFO_2621"/>
<evidence type="ECO:0000259" key="11">
    <source>
        <dbReference type="Pfam" id="PF00593"/>
    </source>
</evidence>
<dbReference type="eggNOG" id="COG4771">
    <property type="taxonomic scope" value="Bacteria"/>
</dbReference>
<dbReference type="SUPFAM" id="SSF49464">
    <property type="entry name" value="Carboxypeptidase regulatory domain-like"/>
    <property type="match status" value="1"/>
</dbReference>
<keyword evidence="6 8" id="KW-0472">Membrane</keyword>